<evidence type="ECO:0000256" key="3">
    <source>
        <dbReference type="ARBA" id="ARBA00022692"/>
    </source>
</evidence>
<feature type="transmembrane region" description="Helical" evidence="6">
    <location>
        <begin position="70"/>
        <end position="90"/>
    </location>
</feature>
<dbReference type="Proteomes" id="UP000051461">
    <property type="component" value="Unassembled WGS sequence"/>
</dbReference>
<feature type="transmembrane region" description="Helical" evidence="6">
    <location>
        <begin position="426"/>
        <end position="445"/>
    </location>
</feature>
<dbReference type="GO" id="GO:0005886">
    <property type="term" value="C:plasma membrane"/>
    <property type="evidence" value="ECO:0007669"/>
    <property type="project" value="UniProtKB-SubCell"/>
</dbReference>
<feature type="transmembrane region" description="Helical" evidence="6">
    <location>
        <begin position="290"/>
        <end position="310"/>
    </location>
</feature>
<gene>
    <name evidence="8" type="ORF">FC07_GL001248</name>
</gene>
<keyword evidence="4 6" id="KW-1133">Transmembrane helix</keyword>
<feature type="transmembrane region" description="Helical" evidence="6">
    <location>
        <begin position="190"/>
        <end position="211"/>
    </location>
</feature>
<evidence type="ECO:0000256" key="2">
    <source>
        <dbReference type="ARBA" id="ARBA00022448"/>
    </source>
</evidence>
<comment type="subcellular location">
    <subcellularLocation>
        <location evidence="1">Cell membrane</location>
        <topology evidence="1">Multi-pass membrane protein</topology>
    </subcellularLocation>
</comment>
<feature type="transmembrane region" description="Helical" evidence="6">
    <location>
        <begin position="354"/>
        <end position="373"/>
    </location>
</feature>
<dbReference type="AlphaFoldDB" id="A0A0R1GH28"/>
<dbReference type="PRINTS" id="PR01036">
    <property type="entry name" value="TCRTETB"/>
</dbReference>
<reference evidence="8 9" key="1">
    <citation type="journal article" date="2015" name="Genome Announc.">
        <title>Expanding the biotechnology potential of lactobacilli through comparative genomics of 213 strains and associated genera.</title>
        <authorList>
            <person name="Sun Z."/>
            <person name="Harris H.M."/>
            <person name="McCann A."/>
            <person name="Guo C."/>
            <person name="Argimon S."/>
            <person name="Zhang W."/>
            <person name="Yang X."/>
            <person name="Jeffery I.B."/>
            <person name="Cooney J.C."/>
            <person name="Kagawa T.F."/>
            <person name="Liu W."/>
            <person name="Song Y."/>
            <person name="Salvetti E."/>
            <person name="Wrobel A."/>
            <person name="Rasinkangas P."/>
            <person name="Parkhill J."/>
            <person name="Rea M.C."/>
            <person name="O'Sullivan O."/>
            <person name="Ritari J."/>
            <person name="Douillard F.P."/>
            <person name="Paul Ross R."/>
            <person name="Yang R."/>
            <person name="Briner A.E."/>
            <person name="Felis G.E."/>
            <person name="de Vos W.M."/>
            <person name="Barrangou R."/>
            <person name="Klaenhammer T.R."/>
            <person name="Caufield P.W."/>
            <person name="Cui Y."/>
            <person name="Zhang H."/>
            <person name="O'Toole P.W."/>
        </authorList>
    </citation>
    <scope>NUCLEOTIDE SEQUENCE [LARGE SCALE GENOMIC DNA]</scope>
    <source>
        <strain evidence="8 9">DSM 20003</strain>
    </source>
</reference>
<dbReference type="InterPro" id="IPR011701">
    <property type="entry name" value="MFS"/>
</dbReference>
<evidence type="ECO:0000256" key="1">
    <source>
        <dbReference type="ARBA" id="ARBA00004651"/>
    </source>
</evidence>
<keyword evidence="5 6" id="KW-0472">Membrane</keyword>
<evidence type="ECO:0000313" key="9">
    <source>
        <dbReference type="Proteomes" id="UP000051461"/>
    </source>
</evidence>
<name>A0A0R1GH28_9LACO</name>
<feature type="transmembrane region" description="Helical" evidence="6">
    <location>
        <begin position="379"/>
        <end position="397"/>
    </location>
</feature>
<dbReference type="EMBL" id="AZDA01000117">
    <property type="protein sequence ID" value="KRK33323.1"/>
    <property type="molecule type" value="Genomic_DNA"/>
</dbReference>
<dbReference type="PATRIC" id="fig|1423726.3.peg.1295"/>
<evidence type="ECO:0000259" key="7">
    <source>
        <dbReference type="PROSITE" id="PS50850"/>
    </source>
</evidence>
<feature type="transmembrane region" description="Helical" evidence="6">
    <location>
        <begin position="223"/>
        <end position="244"/>
    </location>
</feature>
<feature type="transmembrane region" description="Helical" evidence="6">
    <location>
        <begin position="132"/>
        <end position="152"/>
    </location>
</feature>
<evidence type="ECO:0000256" key="5">
    <source>
        <dbReference type="ARBA" id="ARBA00023136"/>
    </source>
</evidence>
<dbReference type="Gene3D" id="1.20.1720.10">
    <property type="entry name" value="Multidrug resistance protein D"/>
    <property type="match status" value="1"/>
</dbReference>
<keyword evidence="9" id="KW-1185">Reference proteome</keyword>
<proteinExistence type="predicted"/>
<organism evidence="8 9">
    <name type="scientific">Loigolactobacillus bifermentans DSM 20003</name>
    <dbReference type="NCBI Taxonomy" id="1423726"/>
    <lineage>
        <taxon>Bacteria</taxon>
        <taxon>Bacillati</taxon>
        <taxon>Bacillota</taxon>
        <taxon>Bacilli</taxon>
        <taxon>Lactobacillales</taxon>
        <taxon>Lactobacillaceae</taxon>
        <taxon>Loigolactobacillus</taxon>
    </lineage>
</organism>
<feature type="domain" description="Major facilitator superfamily (MFS) profile" evidence="7">
    <location>
        <begin position="33"/>
        <end position="483"/>
    </location>
</feature>
<feature type="transmembrane region" description="Helical" evidence="6">
    <location>
        <begin position="457"/>
        <end position="479"/>
    </location>
</feature>
<dbReference type="OrthoDB" id="9816041at2"/>
<feature type="transmembrane region" description="Helical" evidence="6">
    <location>
        <begin position="250"/>
        <end position="270"/>
    </location>
</feature>
<evidence type="ECO:0000256" key="4">
    <source>
        <dbReference type="ARBA" id="ARBA00022989"/>
    </source>
</evidence>
<dbReference type="PROSITE" id="PS50850">
    <property type="entry name" value="MFS"/>
    <property type="match status" value="1"/>
</dbReference>
<dbReference type="Gene3D" id="1.20.1250.20">
    <property type="entry name" value="MFS general substrate transporter like domains"/>
    <property type="match status" value="1"/>
</dbReference>
<protein>
    <submittedName>
        <fullName evidence="8">Drug resistance efflux protein</fullName>
    </submittedName>
</protein>
<dbReference type="GO" id="GO:0022857">
    <property type="term" value="F:transmembrane transporter activity"/>
    <property type="evidence" value="ECO:0007669"/>
    <property type="project" value="InterPro"/>
</dbReference>
<dbReference type="PANTHER" id="PTHR42718">
    <property type="entry name" value="MAJOR FACILITATOR SUPERFAMILY MULTIDRUG TRANSPORTER MFSC"/>
    <property type="match status" value="1"/>
</dbReference>
<dbReference type="SUPFAM" id="SSF103473">
    <property type="entry name" value="MFS general substrate transporter"/>
    <property type="match status" value="1"/>
</dbReference>
<evidence type="ECO:0000313" key="8">
    <source>
        <dbReference type="EMBL" id="KRK33323.1"/>
    </source>
</evidence>
<comment type="caution">
    <text evidence="8">The sequence shown here is derived from an EMBL/GenBank/DDBJ whole genome shotgun (WGS) entry which is preliminary data.</text>
</comment>
<dbReference type="InterPro" id="IPR020846">
    <property type="entry name" value="MFS_dom"/>
</dbReference>
<feature type="transmembrane region" description="Helical" evidence="6">
    <location>
        <begin position="159"/>
        <end position="178"/>
    </location>
</feature>
<evidence type="ECO:0000256" key="6">
    <source>
        <dbReference type="SAM" id="Phobius"/>
    </source>
</evidence>
<sequence>MKQTQVSRRFQVGVAAYLNERTIFLQQKLPRNVSFSILATGLLSFMGIMVETSLNVAFVTLTKTFHVNLATIQWLTTGNLLVVTMIMLTSAHLIKRYPVKNLFIFATVAFTVGCLLDGFAQNFPVMLLGRLIQALGTGLSTPLIFHIILSCVPRNRVATYNGLAAMLIALAPTLGPTYGGLLTSLLSWRWVFFILLPFMVIVILLGVFNLDLPPLKPDDQFDVPGFVILAIALTIFDLSFTAAAKAGFSSWQFGGLLALTAVLVGLYILYNRHAKRHLMDFSIFKDPLIVWHWVSYFILQFINIGCAFILPQVVQYALHRSAFTAGLLVLPGCLVGAIVAPLAGRWFDNCHRPAPLVVGHLVLLAGALIFALIGEHTTIWTIAIFYILMRAGFGLAFGNTISDASRYVDPYQKADLNASYNTSQQYAGSVGTGVFAAVIGVFQAGHTNLTTSTLQGAIADFWIIVVLATIALLGGWYSYRHSHFI</sequence>
<dbReference type="InterPro" id="IPR036259">
    <property type="entry name" value="MFS_trans_sf"/>
</dbReference>
<dbReference type="PANTHER" id="PTHR42718:SF9">
    <property type="entry name" value="MAJOR FACILITATOR SUPERFAMILY MULTIDRUG TRANSPORTER MFSC"/>
    <property type="match status" value="1"/>
</dbReference>
<keyword evidence="3 6" id="KW-0812">Transmembrane</keyword>
<dbReference type="Pfam" id="PF07690">
    <property type="entry name" value="MFS_1"/>
    <property type="match status" value="1"/>
</dbReference>
<feature type="transmembrane region" description="Helical" evidence="6">
    <location>
        <begin position="102"/>
        <end position="120"/>
    </location>
</feature>
<keyword evidence="2" id="KW-0813">Transport</keyword>
<accession>A0A0R1GH28</accession>
<feature type="transmembrane region" description="Helical" evidence="6">
    <location>
        <begin position="33"/>
        <end position="50"/>
    </location>
</feature>
<feature type="transmembrane region" description="Helical" evidence="6">
    <location>
        <begin position="322"/>
        <end position="342"/>
    </location>
</feature>